<comment type="caution">
    <text evidence="1">The sequence shown here is derived from an EMBL/GenBank/DDBJ whole genome shotgun (WGS) entry which is preliminary data.</text>
</comment>
<accession>A0A4Q7AI18</accession>
<dbReference type="RefSeq" id="WP_130132170.1">
    <property type="nucleotide sequence ID" value="NZ_SGSQ01000022.1"/>
</dbReference>
<dbReference type="Proteomes" id="UP000293863">
    <property type="component" value="Unassembled WGS sequence"/>
</dbReference>
<dbReference type="EMBL" id="SGSQ01000022">
    <property type="protein sequence ID" value="RZG44673.1"/>
    <property type="molecule type" value="Genomic_DNA"/>
</dbReference>
<sequence>MQSAIADVYTCTYKGQTVYQGKPCPNSVKTKLNVPQQASAFLTDTQKYKLWKAARDPQIGMTGDQIIKATYWGAPNRKSAYTTSRGKDELWYYTDLGYITFKNGKVTSISENSGSD</sequence>
<organism evidence="1 2">
    <name type="scientific">Acinetobacter wuhouensis</name>
    <dbReference type="NCBI Taxonomy" id="1879050"/>
    <lineage>
        <taxon>Bacteria</taxon>
        <taxon>Pseudomonadati</taxon>
        <taxon>Pseudomonadota</taxon>
        <taxon>Gammaproteobacteria</taxon>
        <taxon>Moraxellales</taxon>
        <taxon>Moraxellaceae</taxon>
        <taxon>Acinetobacter</taxon>
    </lineage>
</organism>
<reference evidence="1 2" key="1">
    <citation type="submission" date="2019-02" db="EMBL/GenBank/DDBJ databases">
        <title>The Batch Genome Submission of Acinetobacter spp. strains.</title>
        <authorList>
            <person name="Qin J."/>
            <person name="Hu Y."/>
            <person name="Ye H."/>
            <person name="Wei L."/>
            <person name="Feng Y."/>
            <person name="Zong Z."/>
        </authorList>
    </citation>
    <scope>NUCLEOTIDE SEQUENCE [LARGE SCALE GENOMIC DNA]</scope>
    <source>
        <strain evidence="1 2">WCHAW060049</strain>
    </source>
</reference>
<proteinExistence type="predicted"/>
<gene>
    <name evidence="1" type="ORF">EXU28_13810</name>
</gene>
<dbReference type="AlphaFoldDB" id="A0A4Q7AI18"/>
<name>A0A4Q7AI18_9GAMM</name>
<evidence type="ECO:0000313" key="2">
    <source>
        <dbReference type="Proteomes" id="UP000293863"/>
    </source>
</evidence>
<evidence type="ECO:0000313" key="1">
    <source>
        <dbReference type="EMBL" id="RZG44673.1"/>
    </source>
</evidence>
<keyword evidence="2" id="KW-1185">Reference proteome</keyword>
<protein>
    <submittedName>
        <fullName evidence="1">Uncharacterized protein</fullName>
    </submittedName>
</protein>